<protein>
    <recommendedName>
        <fullName evidence="3">HTH cro/C1-type domain-containing protein</fullName>
    </recommendedName>
</protein>
<accession>A0A8T4HGD2</accession>
<evidence type="ECO:0000313" key="1">
    <source>
        <dbReference type="EMBL" id="MBP3944377.1"/>
    </source>
</evidence>
<dbReference type="EMBL" id="JAGKSB010000017">
    <property type="protein sequence ID" value="MBP3944377.1"/>
    <property type="molecule type" value="Genomic_DNA"/>
</dbReference>
<dbReference type="AlphaFoldDB" id="A0A8T4HGD2"/>
<proteinExistence type="predicted"/>
<reference evidence="1" key="1">
    <citation type="submission" date="2021-03" db="EMBL/GenBank/DDBJ databases">
        <authorList>
            <person name="Lu T."/>
            <person name="Wang Q."/>
            <person name="Han X."/>
        </authorList>
    </citation>
    <scope>NUCLEOTIDE SEQUENCE</scope>
    <source>
        <strain evidence="1">WQ 2009</strain>
    </source>
</reference>
<dbReference type="RefSeq" id="WP_353547887.1">
    <property type="nucleotide sequence ID" value="NZ_JAGKSB010000017.1"/>
</dbReference>
<dbReference type="Proteomes" id="UP000679691">
    <property type="component" value="Unassembled WGS sequence"/>
</dbReference>
<evidence type="ECO:0000313" key="2">
    <source>
        <dbReference type="Proteomes" id="UP000679691"/>
    </source>
</evidence>
<evidence type="ECO:0008006" key="3">
    <source>
        <dbReference type="Google" id="ProtNLM"/>
    </source>
</evidence>
<keyword evidence="2" id="KW-1185">Reference proteome</keyword>
<sequence length="137" mass="15887">MKNLAFKMENPISQRIKIIIARECDGIVLQFANKLNNISHQIITRLFKKDVRNGNYPTPSTEIILAIANKFTLYNPTWLLTGDGEMLREMETSTIAETKAPPIKTIDWEDKYLKIVEKHENLNDRYIALLEKLVKNI</sequence>
<gene>
    <name evidence="1" type="ORF">J5U18_12585</name>
</gene>
<name>A0A8T4HGD2_9SPHI</name>
<comment type="caution">
    <text evidence="1">The sequence shown here is derived from an EMBL/GenBank/DDBJ whole genome shotgun (WGS) entry which is preliminary data.</text>
</comment>
<organism evidence="1 2">
    <name type="scientific">Rhinopithecimicrobium faecis</name>
    <dbReference type="NCBI Taxonomy" id="2820698"/>
    <lineage>
        <taxon>Bacteria</taxon>
        <taxon>Pseudomonadati</taxon>
        <taxon>Bacteroidota</taxon>
        <taxon>Sphingobacteriia</taxon>
        <taxon>Sphingobacteriales</taxon>
        <taxon>Sphingobacteriaceae</taxon>
        <taxon>Rhinopithecimicrobium</taxon>
    </lineage>
</organism>